<protein>
    <submittedName>
        <fullName evidence="1">Uncharacterized protein</fullName>
    </submittedName>
</protein>
<organism evidence="1 2">
    <name type="scientific">Faucicola osloensis</name>
    <name type="common">Moraxella osloensis</name>
    <dbReference type="NCBI Taxonomy" id="34062"/>
    <lineage>
        <taxon>Bacteria</taxon>
        <taxon>Pseudomonadati</taxon>
        <taxon>Pseudomonadota</taxon>
        <taxon>Gammaproteobacteria</taxon>
        <taxon>Moraxellales</taxon>
        <taxon>Moraxellaceae</taxon>
        <taxon>Faucicola</taxon>
    </lineage>
</organism>
<dbReference type="EMBL" id="CP024443">
    <property type="protein sequence ID" value="ATR79524.1"/>
    <property type="molecule type" value="Genomic_DNA"/>
</dbReference>
<sequence>MKQAVMISSLLMGEAILSACQPASDSKPQQNSTANATVSATVASVQSPHHVESLAVASTTSPQIAQNGAPKHINWALVDSGVKPVDKASFKYPFALDSEPVKAYAEMYHVDNETSRYNLTVGMAVNEVLSKVLDQLGTAYVSHELTAGKNSAFVIHTTQQIAPSQYTYVFAEPFAKGLTIPVKIINDGKK</sequence>
<dbReference type="Proteomes" id="UP000229340">
    <property type="component" value="Chromosome"/>
</dbReference>
<evidence type="ECO:0000313" key="2">
    <source>
        <dbReference type="Proteomes" id="UP000229340"/>
    </source>
</evidence>
<dbReference type="AlphaFoldDB" id="A0A2D2LWX3"/>
<proteinExistence type="predicted"/>
<gene>
    <name evidence="1" type="ORF">NP7_07720</name>
</gene>
<name>A0A2D2LWX3_FAUOS</name>
<dbReference type="STRING" id="34062.AXE82_03835"/>
<accession>A0A2D2LWX3</accession>
<reference evidence="2" key="1">
    <citation type="submission" date="2017-11" db="EMBL/GenBank/DDBJ databases">
        <title>Complete genome sequence of Moraxella osloensis NP7 isolated from human skin.</title>
        <authorList>
            <person name="Lee K."/>
            <person name="Lim J.Y."/>
            <person name="Hwang I."/>
        </authorList>
    </citation>
    <scope>NUCLEOTIDE SEQUENCE [LARGE SCALE GENOMIC DNA]</scope>
    <source>
        <strain evidence="2">NP7</strain>
    </source>
</reference>
<dbReference type="RefSeq" id="WP_100270878.1">
    <property type="nucleotide sequence ID" value="NZ_CP024443.1"/>
</dbReference>
<evidence type="ECO:0000313" key="1">
    <source>
        <dbReference type="EMBL" id="ATR79524.1"/>
    </source>
</evidence>